<protein>
    <submittedName>
        <fullName evidence="1">DUF1963 domain-containing protein</fullName>
    </submittedName>
</protein>
<organism evidence="1 2">
    <name type="scientific">Pseudomonas folii</name>
    <dbReference type="NCBI Taxonomy" id="2762593"/>
    <lineage>
        <taxon>Bacteria</taxon>
        <taxon>Pseudomonadati</taxon>
        <taxon>Pseudomonadota</taxon>
        <taxon>Gammaproteobacteria</taxon>
        <taxon>Pseudomonadales</taxon>
        <taxon>Pseudomonadaceae</taxon>
        <taxon>Pseudomonas</taxon>
    </lineage>
</organism>
<dbReference type="Pfam" id="PF09234">
    <property type="entry name" value="DUF1963"/>
    <property type="match status" value="1"/>
</dbReference>
<evidence type="ECO:0000313" key="2">
    <source>
        <dbReference type="Proteomes" id="UP000651852"/>
    </source>
</evidence>
<accession>A0ABR7AV73</accession>
<proteinExistence type="predicted"/>
<dbReference type="Gene3D" id="2.30.320.10">
    <property type="entry name" value="YwqG-like"/>
    <property type="match status" value="1"/>
</dbReference>
<comment type="caution">
    <text evidence="1">The sequence shown here is derived from an EMBL/GenBank/DDBJ whole genome shotgun (WGS) entry which is preliminary data.</text>
</comment>
<name>A0ABR7AV73_9PSED</name>
<dbReference type="InterPro" id="IPR015315">
    <property type="entry name" value="DUF1963"/>
</dbReference>
<dbReference type="SUPFAM" id="SSF103032">
    <property type="entry name" value="Hypothetical protein YwqG"/>
    <property type="match status" value="1"/>
</dbReference>
<sequence length="202" mass="22222">MVMVKEIVFSDDLKSAGIVIGGDSVRLNTWPMNPDGEALVLIATIDCAALRRVHDYNSIPQEGMLYVFSTYSSSDYFLDNVTYSGDASELESISSGYTLVVVESSGSEIISPGDRVPKTNTAFCDKEVRDDEFPVFSMLTNTPPNGIALPSEVLEEYEFVMQLYSSDFPDPYKDIFYLTDAVGCLLLKRDGSGNGLFFVHTA</sequence>
<dbReference type="EMBL" id="JACONW010000008">
    <property type="protein sequence ID" value="MBC3948828.1"/>
    <property type="molecule type" value="Genomic_DNA"/>
</dbReference>
<dbReference type="InterPro" id="IPR035948">
    <property type="entry name" value="YwqG-like_sf"/>
</dbReference>
<dbReference type="RefSeq" id="WP_187520529.1">
    <property type="nucleotide sequence ID" value="NZ_JACONW010000008.1"/>
</dbReference>
<keyword evidence="2" id="KW-1185">Reference proteome</keyword>
<evidence type="ECO:0000313" key="1">
    <source>
        <dbReference type="EMBL" id="MBC3948828.1"/>
    </source>
</evidence>
<dbReference type="Proteomes" id="UP000651852">
    <property type="component" value="Unassembled WGS sequence"/>
</dbReference>
<gene>
    <name evidence="1" type="ORF">H8S59_03480</name>
</gene>
<reference evidence="1 2" key="1">
    <citation type="submission" date="2020-08" db="EMBL/GenBank/DDBJ databases">
        <title>Putative novel bacterial strains isolated from necrotic wheat leaf tissues caused by Xanthomonas translucens.</title>
        <authorList>
            <person name="Tambong J.T."/>
        </authorList>
    </citation>
    <scope>NUCLEOTIDE SEQUENCE [LARGE SCALE GENOMIC DNA]</scope>
    <source>
        <strain evidence="1 2">DOAB 1069</strain>
    </source>
</reference>